<dbReference type="EMBL" id="CP019471">
    <property type="protein sequence ID" value="UQC74706.1"/>
    <property type="molecule type" value="Genomic_DNA"/>
</dbReference>
<name>A0A9Q8W976_9PEZI</name>
<sequence>MRLTLAVLYRRFSSLARVSEVYAHFECMLQMGALLDSSSNLPSCLSLYVSYSHTHIASSSKFRHLMIITSIQTCFAKMHKEPEFTGSFECFFTRETPANAFALPCRAVMMMPCPVELPQGRVFVASQNSCPPVQVPGFFNSDSCAGSVDLVTGPQLCKICDWKAEASMQPTSPIRYKLAVTG</sequence>
<accession>A0A9Q8W976</accession>
<dbReference type="GeneID" id="73335409"/>
<evidence type="ECO:0000313" key="1">
    <source>
        <dbReference type="EMBL" id="UQC74706.1"/>
    </source>
</evidence>
<gene>
    <name evidence="1" type="ORF">CLUP02_01358</name>
</gene>
<reference evidence="1" key="1">
    <citation type="journal article" date="2021" name="Mol. Plant Microbe Interact.">
        <title>Complete Genome Sequence of the Plant-Pathogenic Fungus Colletotrichum lupini.</title>
        <authorList>
            <person name="Baroncelli R."/>
            <person name="Pensec F."/>
            <person name="Da Lio D."/>
            <person name="Boufleur T."/>
            <person name="Vicente I."/>
            <person name="Sarrocco S."/>
            <person name="Picot A."/>
            <person name="Baraldi E."/>
            <person name="Sukno S."/>
            <person name="Thon M."/>
            <person name="Le Floch G."/>
        </authorList>
    </citation>
    <scope>NUCLEOTIDE SEQUENCE</scope>
    <source>
        <strain evidence="1">IMI 504893</strain>
    </source>
</reference>
<organism evidence="1 2">
    <name type="scientific">Colletotrichum lupini</name>
    <dbReference type="NCBI Taxonomy" id="145971"/>
    <lineage>
        <taxon>Eukaryota</taxon>
        <taxon>Fungi</taxon>
        <taxon>Dikarya</taxon>
        <taxon>Ascomycota</taxon>
        <taxon>Pezizomycotina</taxon>
        <taxon>Sordariomycetes</taxon>
        <taxon>Hypocreomycetidae</taxon>
        <taxon>Glomerellales</taxon>
        <taxon>Glomerellaceae</taxon>
        <taxon>Colletotrichum</taxon>
        <taxon>Colletotrichum acutatum species complex</taxon>
    </lineage>
</organism>
<dbReference type="Proteomes" id="UP000830671">
    <property type="component" value="Chromosome 1"/>
</dbReference>
<evidence type="ECO:0000313" key="2">
    <source>
        <dbReference type="Proteomes" id="UP000830671"/>
    </source>
</evidence>
<proteinExistence type="predicted"/>
<keyword evidence="2" id="KW-1185">Reference proteome</keyword>
<dbReference type="RefSeq" id="XP_049136356.1">
    <property type="nucleotide sequence ID" value="XM_049280399.1"/>
</dbReference>
<protein>
    <submittedName>
        <fullName evidence="1">Uncharacterized protein</fullName>
    </submittedName>
</protein>
<dbReference type="AlphaFoldDB" id="A0A9Q8W976"/>
<dbReference type="KEGG" id="clup:CLUP02_01358"/>